<evidence type="ECO:0000256" key="4">
    <source>
        <dbReference type="ARBA" id="ARBA00023004"/>
    </source>
</evidence>
<keyword evidence="4" id="KW-0408">Iron</keyword>
<evidence type="ECO:0000256" key="2">
    <source>
        <dbReference type="ARBA" id="ARBA00022723"/>
    </source>
</evidence>
<dbReference type="SUPFAM" id="SSF50692">
    <property type="entry name" value="ADC-like"/>
    <property type="match status" value="1"/>
</dbReference>
<evidence type="ECO:0000259" key="7">
    <source>
        <dbReference type="PROSITE" id="PS51669"/>
    </source>
</evidence>
<reference evidence="8" key="1">
    <citation type="submission" date="2020-05" db="EMBL/GenBank/DDBJ databases">
        <authorList>
            <person name="Chiriac C."/>
            <person name="Salcher M."/>
            <person name="Ghai R."/>
            <person name="Kavagutti S V."/>
        </authorList>
    </citation>
    <scope>NUCLEOTIDE SEQUENCE</scope>
</reference>
<dbReference type="InterPro" id="IPR050123">
    <property type="entry name" value="Prok_molybdopt-oxidoreductase"/>
</dbReference>
<dbReference type="CDD" id="cd02782">
    <property type="entry name" value="MopB_CT_1"/>
    <property type="match status" value="1"/>
</dbReference>
<dbReference type="Gene3D" id="2.20.25.90">
    <property type="entry name" value="ADC-like domains"/>
    <property type="match status" value="1"/>
</dbReference>
<feature type="region of interest" description="Disordered" evidence="6">
    <location>
        <begin position="332"/>
        <end position="356"/>
    </location>
</feature>
<dbReference type="PANTHER" id="PTHR43105:SF9">
    <property type="entry name" value="NADPH-FE(3+) OXIDOREDUCTASE SUBUNIT ALPHA"/>
    <property type="match status" value="1"/>
</dbReference>
<dbReference type="Gene3D" id="3.40.50.740">
    <property type="match status" value="1"/>
</dbReference>
<name>A0A6J7GL28_9ZZZZ</name>
<feature type="domain" description="4Fe-4S Mo/W bis-MGD-type" evidence="7">
    <location>
        <begin position="3"/>
        <end position="59"/>
    </location>
</feature>
<keyword evidence="1" id="KW-0004">4Fe-4S</keyword>
<keyword evidence="2" id="KW-0479">Metal-binding</keyword>
<protein>
    <submittedName>
        <fullName evidence="8">Unannotated protein</fullName>
    </submittedName>
</protein>
<dbReference type="Gene3D" id="2.40.40.20">
    <property type="match status" value="1"/>
</dbReference>
<dbReference type="Pfam" id="PF04879">
    <property type="entry name" value="Molybdop_Fe4S4"/>
    <property type="match status" value="1"/>
</dbReference>
<dbReference type="GO" id="GO:0016491">
    <property type="term" value="F:oxidoreductase activity"/>
    <property type="evidence" value="ECO:0007669"/>
    <property type="project" value="UniProtKB-KW"/>
</dbReference>
<organism evidence="8">
    <name type="scientific">freshwater metagenome</name>
    <dbReference type="NCBI Taxonomy" id="449393"/>
    <lineage>
        <taxon>unclassified sequences</taxon>
        <taxon>metagenomes</taxon>
        <taxon>ecological metagenomes</taxon>
    </lineage>
</organism>
<accession>A0A6J7GL28</accession>
<dbReference type="SUPFAM" id="SSF53706">
    <property type="entry name" value="Formate dehydrogenase/DMSO reductase, domains 1-3"/>
    <property type="match status" value="1"/>
</dbReference>
<evidence type="ECO:0000256" key="5">
    <source>
        <dbReference type="ARBA" id="ARBA00023014"/>
    </source>
</evidence>
<sequence>MTQRTAYRTCPLCEATCGLELTVEDGRATKVRGDRRDVFSHGFLCPKGVAITELHDDPDRLRHPLVRRGDRLVECTWDEAFAEVDRLLAPILEEHGRDACGIYLGNPVAHAPGATIYAPVLAKALRSRNVFSASTLDQMPKHVSVGAMFGTALSIPIPDLDRTEHLLVLGANPLASNGSLMTAPNARGRLRAIRARGGRVVVVDPRRTRTAEEADEHVRIRPGGDALLLAAMVHVLFEEGLTRPGRLAAFTDGLAALEDATRPFSPERVAEHCGVPAADVRRLARELAAAPTAAVYGRIGTCTVPFGTVTSWLVDALNVLTGNLDRPGGALLTTPATGAAHTRGEPGRGSGMRTGRWHSRVRGLPEAMGELPTSTLADEIETPGEGQVRALITVAGNPARSAPDSDRLDAALSGLDALICVDIYRNETTRHAHVVLPPPSVLQRAHYDVVFTRLAVRNVANWSPAVLPMDEDALDEWEILLRLVGVVTGQGPRADVAAIDRFVALEAARREAATPTSPVAGREPEEIVAALVDAAGTPRVGPARLIDLMLRTGPYGHGLADGYVPPPEPAGVGPAPSPRAATERPDVDTTLAAIRDHGLTLAALEASPHGVDLGPLRPSMPDALRTPTGAIQLAPEAFLADLPRLEATLGEPVDPEALVLVGRRHLRSNNSWMHNLPLLTGGPAPCTLQLHPDDAARLGVTDGQTVSIASRAGEVEAPAEVTDAIRPGVVSLPHGWGHDADGARLAVAGLRPGTNSNVLTDDAQVDPLSGTAVLNGIPVTVRAATREPVPAD</sequence>
<dbReference type="GO" id="GO:0016020">
    <property type="term" value="C:membrane"/>
    <property type="evidence" value="ECO:0007669"/>
    <property type="project" value="TreeGrafter"/>
</dbReference>
<dbReference type="PANTHER" id="PTHR43105">
    <property type="entry name" value="RESPIRATORY NITRATE REDUCTASE"/>
    <property type="match status" value="1"/>
</dbReference>
<keyword evidence="5" id="KW-0411">Iron-sulfur</keyword>
<dbReference type="InterPro" id="IPR009010">
    <property type="entry name" value="Asp_de-COase-like_dom_sf"/>
</dbReference>
<dbReference type="InterPro" id="IPR006963">
    <property type="entry name" value="Mopterin_OxRdtase_4Fe-4S_dom"/>
</dbReference>
<evidence type="ECO:0000313" key="8">
    <source>
        <dbReference type="EMBL" id="CAB4905100.1"/>
    </source>
</evidence>
<dbReference type="Gene3D" id="3.40.228.10">
    <property type="entry name" value="Dimethylsulfoxide Reductase, domain 2"/>
    <property type="match status" value="1"/>
</dbReference>
<dbReference type="Pfam" id="PF00384">
    <property type="entry name" value="Molybdopterin"/>
    <property type="match status" value="1"/>
</dbReference>
<dbReference type="GO" id="GO:0043546">
    <property type="term" value="F:molybdopterin cofactor binding"/>
    <property type="evidence" value="ECO:0007669"/>
    <property type="project" value="InterPro"/>
</dbReference>
<dbReference type="EMBL" id="CAFBMK010000032">
    <property type="protein sequence ID" value="CAB4905100.1"/>
    <property type="molecule type" value="Genomic_DNA"/>
</dbReference>
<evidence type="ECO:0000256" key="3">
    <source>
        <dbReference type="ARBA" id="ARBA00023002"/>
    </source>
</evidence>
<dbReference type="PROSITE" id="PS51669">
    <property type="entry name" value="4FE4S_MOW_BIS_MGD"/>
    <property type="match status" value="1"/>
</dbReference>
<dbReference type="Pfam" id="PF01568">
    <property type="entry name" value="Molydop_binding"/>
    <property type="match status" value="1"/>
</dbReference>
<dbReference type="GO" id="GO:0051539">
    <property type="term" value="F:4 iron, 4 sulfur cluster binding"/>
    <property type="evidence" value="ECO:0007669"/>
    <property type="project" value="UniProtKB-KW"/>
</dbReference>
<dbReference type="InterPro" id="IPR006656">
    <property type="entry name" value="Mopterin_OxRdtase"/>
</dbReference>
<gene>
    <name evidence="8" type="ORF">UFOPK3564_00826</name>
</gene>
<dbReference type="AlphaFoldDB" id="A0A6J7GL28"/>
<evidence type="ECO:0000256" key="6">
    <source>
        <dbReference type="SAM" id="MobiDB-lite"/>
    </source>
</evidence>
<proteinExistence type="predicted"/>
<evidence type="ECO:0000256" key="1">
    <source>
        <dbReference type="ARBA" id="ARBA00022485"/>
    </source>
</evidence>
<dbReference type="SMART" id="SM00926">
    <property type="entry name" value="Molybdop_Fe4S4"/>
    <property type="match status" value="1"/>
</dbReference>
<keyword evidence="3" id="KW-0560">Oxidoreductase</keyword>
<dbReference type="InterPro" id="IPR006657">
    <property type="entry name" value="MoPterin_dinucl-bd_dom"/>
</dbReference>
<dbReference type="GO" id="GO:0046872">
    <property type="term" value="F:metal ion binding"/>
    <property type="evidence" value="ECO:0007669"/>
    <property type="project" value="UniProtKB-KW"/>
</dbReference>